<comment type="subcellular location">
    <subcellularLocation>
        <location evidence="1">Membrane</location>
        <topology evidence="1">Multi-pass membrane protein</topology>
    </subcellularLocation>
</comment>
<feature type="transmembrane region" description="Helical" evidence="7">
    <location>
        <begin position="63"/>
        <end position="83"/>
    </location>
</feature>
<dbReference type="PANTHER" id="PTHR22883">
    <property type="entry name" value="ZINC FINGER DHHC DOMAIN CONTAINING PROTEIN"/>
    <property type="match status" value="1"/>
</dbReference>
<comment type="catalytic activity">
    <reaction evidence="7">
        <text>L-cysteinyl-[protein] + hexadecanoyl-CoA = S-hexadecanoyl-L-cysteinyl-[protein] + CoA</text>
        <dbReference type="Rhea" id="RHEA:36683"/>
        <dbReference type="Rhea" id="RHEA-COMP:10131"/>
        <dbReference type="Rhea" id="RHEA-COMP:11032"/>
        <dbReference type="ChEBI" id="CHEBI:29950"/>
        <dbReference type="ChEBI" id="CHEBI:57287"/>
        <dbReference type="ChEBI" id="CHEBI:57379"/>
        <dbReference type="ChEBI" id="CHEBI:74151"/>
        <dbReference type="EC" id="2.3.1.225"/>
    </reaction>
</comment>
<evidence type="ECO:0000256" key="1">
    <source>
        <dbReference type="ARBA" id="ARBA00004141"/>
    </source>
</evidence>
<dbReference type="EC" id="2.3.1.225" evidence="7"/>
<feature type="compositionally biased region" description="Low complexity" evidence="8">
    <location>
        <begin position="319"/>
        <end position="335"/>
    </location>
</feature>
<gene>
    <name evidence="10" type="ORF">ACAT0790_LOCUS4403</name>
</gene>
<evidence type="ECO:0000256" key="7">
    <source>
        <dbReference type="RuleBase" id="RU079119"/>
    </source>
</evidence>
<dbReference type="PROSITE" id="PS50216">
    <property type="entry name" value="DHHC"/>
    <property type="match status" value="1"/>
</dbReference>
<feature type="transmembrane region" description="Helical" evidence="7">
    <location>
        <begin position="36"/>
        <end position="56"/>
    </location>
</feature>
<evidence type="ECO:0000256" key="6">
    <source>
        <dbReference type="ARBA" id="ARBA00023315"/>
    </source>
</evidence>
<organism evidence="10">
    <name type="scientific">Alexandrium catenella</name>
    <name type="common">Red tide dinoflagellate</name>
    <name type="synonym">Gonyaulax catenella</name>
    <dbReference type="NCBI Taxonomy" id="2925"/>
    <lineage>
        <taxon>Eukaryota</taxon>
        <taxon>Sar</taxon>
        <taxon>Alveolata</taxon>
        <taxon>Dinophyceae</taxon>
        <taxon>Gonyaulacales</taxon>
        <taxon>Pyrocystaceae</taxon>
        <taxon>Alexandrium</taxon>
    </lineage>
</organism>
<evidence type="ECO:0000256" key="2">
    <source>
        <dbReference type="ARBA" id="ARBA00022679"/>
    </source>
</evidence>
<dbReference type="GO" id="GO:0005783">
    <property type="term" value="C:endoplasmic reticulum"/>
    <property type="evidence" value="ECO:0007669"/>
    <property type="project" value="TreeGrafter"/>
</dbReference>
<protein>
    <recommendedName>
        <fullName evidence="7">Palmitoyltransferase</fullName>
        <ecNumber evidence="7">2.3.1.225</ecNumber>
    </recommendedName>
</protein>
<feature type="compositionally biased region" description="Basic and acidic residues" evidence="8">
    <location>
        <begin position="359"/>
        <end position="373"/>
    </location>
</feature>
<keyword evidence="2 7" id="KW-0808">Transferase</keyword>
<keyword evidence="4 7" id="KW-1133">Transmembrane helix</keyword>
<feature type="region of interest" description="Disordered" evidence="8">
    <location>
        <begin position="306"/>
        <end position="384"/>
    </location>
</feature>
<dbReference type="InterPro" id="IPR001594">
    <property type="entry name" value="Palmitoyltrfase_DHHC"/>
</dbReference>
<evidence type="ECO:0000256" key="4">
    <source>
        <dbReference type="ARBA" id="ARBA00022989"/>
    </source>
</evidence>
<reference evidence="10" key="1">
    <citation type="submission" date="2021-01" db="EMBL/GenBank/DDBJ databases">
        <authorList>
            <person name="Corre E."/>
            <person name="Pelletier E."/>
            <person name="Niang G."/>
            <person name="Scheremetjew M."/>
            <person name="Finn R."/>
            <person name="Kale V."/>
            <person name="Holt S."/>
            <person name="Cochrane G."/>
            <person name="Meng A."/>
            <person name="Brown T."/>
            <person name="Cohen L."/>
        </authorList>
    </citation>
    <scope>NUCLEOTIDE SEQUENCE</scope>
    <source>
        <strain evidence="10">OF101</strain>
    </source>
</reference>
<dbReference type="AlphaFoldDB" id="A0A7S1L5D2"/>
<keyword evidence="3 7" id="KW-0812">Transmembrane</keyword>
<feature type="transmembrane region" description="Helical" evidence="7">
    <location>
        <begin position="154"/>
        <end position="173"/>
    </location>
</feature>
<feature type="transmembrane region" description="Helical" evidence="7">
    <location>
        <begin position="180"/>
        <end position="202"/>
    </location>
</feature>
<evidence type="ECO:0000256" key="8">
    <source>
        <dbReference type="SAM" id="MobiDB-lite"/>
    </source>
</evidence>
<proteinExistence type="inferred from homology"/>
<sequence>MEEVPLGWVAQGCPSLMAQEARRKNGFECPWRKRQVLAIVIFGATGLVSASMLPMLSGASRWSFGSVFWLSWLVLFTSAFWAMQVDPVDGRVGCPLHSQPVPGQPWCSICEASVRTDSKHCWECNKCVGNFDHHCPWLNTCIGTRNYGTFFATIWALLVMLSAVIAFALVLLLRPSEITFVLGQSATMGFLIAVVAAYFPLWCLDLSLVAFHCFLCWKDITTYEYLTGKTKRPAPPPASLGSPKAPSGTSDRHQAAPPGIGPRSVSGLTVSSLTSAVELPRAVSDFMFGNPAPADPAEVDPLQAREAMKDPPPPRHRAPPAGNAGGDAADAPTPGSRGLIGRDFVVDGLEKAGAATSDTRPRQSRQAEPREPAEGTEAAQLSAI</sequence>
<evidence type="ECO:0000256" key="5">
    <source>
        <dbReference type="ARBA" id="ARBA00023136"/>
    </source>
</evidence>
<evidence type="ECO:0000259" key="9">
    <source>
        <dbReference type="Pfam" id="PF01529"/>
    </source>
</evidence>
<dbReference type="GO" id="GO:0005794">
    <property type="term" value="C:Golgi apparatus"/>
    <property type="evidence" value="ECO:0007669"/>
    <property type="project" value="TreeGrafter"/>
</dbReference>
<dbReference type="EMBL" id="HBGE01007294">
    <property type="protein sequence ID" value="CAD9094536.1"/>
    <property type="molecule type" value="Transcribed_RNA"/>
</dbReference>
<evidence type="ECO:0000313" key="10">
    <source>
        <dbReference type="EMBL" id="CAD9094536.1"/>
    </source>
</evidence>
<feature type="domain" description="Palmitoyltransferase DHHC" evidence="9">
    <location>
        <begin position="105"/>
        <end position="227"/>
    </location>
</feature>
<dbReference type="GO" id="GO:0016020">
    <property type="term" value="C:membrane"/>
    <property type="evidence" value="ECO:0007669"/>
    <property type="project" value="UniProtKB-SubCell"/>
</dbReference>
<dbReference type="GO" id="GO:0006612">
    <property type="term" value="P:protein targeting to membrane"/>
    <property type="evidence" value="ECO:0007669"/>
    <property type="project" value="TreeGrafter"/>
</dbReference>
<dbReference type="PANTHER" id="PTHR22883:SF203">
    <property type="entry name" value="PALMITOYLTRANSFERASE"/>
    <property type="match status" value="1"/>
</dbReference>
<comment type="similarity">
    <text evidence="7">Belongs to the DHHC palmitoyltransferase family.</text>
</comment>
<accession>A0A7S1L5D2</accession>
<dbReference type="GO" id="GO:0019706">
    <property type="term" value="F:protein-cysteine S-palmitoyltransferase activity"/>
    <property type="evidence" value="ECO:0007669"/>
    <property type="project" value="UniProtKB-EC"/>
</dbReference>
<dbReference type="InterPro" id="IPR039859">
    <property type="entry name" value="PFA4/ZDH16/20/ERF2-like"/>
</dbReference>
<keyword evidence="5 7" id="KW-0472">Membrane</keyword>
<feature type="region of interest" description="Disordered" evidence="8">
    <location>
        <begin position="230"/>
        <end position="267"/>
    </location>
</feature>
<evidence type="ECO:0000256" key="3">
    <source>
        <dbReference type="ARBA" id="ARBA00022692"/>
    </source>
</evidence>
<comment type="domain">
    <text evidence="7">The DHHC domain is required for palmitoyltransferase activity.</text>
</comment>
<keyword evidence="6 7" id="KW-0012">Acyltransferase</keyword>
<name>A0A7S1L5D2_ALECA</name>
<dbReference type="Pfam" id="PF01529">
    <property type="entry name" value="DHHC"/>
    <property type="match status" value="1"/>
</dbReference>